<dbReference type="AlphaFoldDB" id="A0A2N5TJI3"/>
<reference evidence="1 2" key="1">
    <citation type="submission" date="2017-11" db="EMBL/GenBank/DDBJ databases">
        <title>De novo assembly and phasing of dikaryotic genomes from two isolates of Puccinia coronata f. sp. avenae, the causal agent of oat crown rust.</title>
        <authorList>
            <person name="Miller M.E."/>
            <person name="Zhang Y."/>
            <person name="Omidvar V."/>
            <person name="Sperschneider J."/>
            <person name="Schwessinger B."/>
            <person name="Raley C."/>
            <person name="Palmer J.M."/>
            <person name="Garnica D."/>
            <person name="Upadhyaya N."/>
            <person name="Rathjen J."/>
            <person name="Taylor J.M."/>
            <person name="Park R.F."/>
            <person name="Dodds P.N."/>
            <person name="Hirsch C.D."/>
            <person name="Kianian S.F."/>
            <person name="Figueroa M."/>
        </authorList>
    </citation>
    <scope>NUCLEOTIDE SEQUENCE [LARGE SCALE GENOMIC DNA]</scope>
    <source>
        <strain evidence="1">12SD80</strain>
    </source>
</reference>
<proteinExistence type="predicted"/>
<dbReference type="Proteomes" id="UP000235392">
    <property type="component" value="Unassembled WGS sequence"/>
</dbReference>
<evidence type="ECO:0000313" key="2">
    <source>
        <dbReference type="Proteomes" id="UP000235392"/>
    </source>
</evidence>
<evidence type="ECO:0000313" key="1">
    <source>
        <dbReference type="EMBL" id="PLW25663.1"/>
    </source>
</evidence>
<gene>
    <name evidence="1" type="ORF">PCASD_25333</name>
</gene>
<accession>A0A2N5TJI3</accession>
<comment type="caution">
    <text evidence="1">The sequence shown here is derived from an EMBL/GenBank/DDBJ whole genome shotgun (WGS) entry which is preliminary data.</text>
</comment>
<name>A0A2N5TJI3_9BASI</name>
<organism evidence="1 2">
    <name type="scientific">Puccinia coronata f. sp. avenae</name>
    <dbReference type="NCBI Taxonomy" id="200324"/>
    <lineage>
        <taxon>Eukaryota</taxon>
        <taxon>Fungi</taxon>
        <taxon>Dikarya</taxon>
        <taxon>Basidiomycota</taxon>
        <taxon>Pucciniomycotina</taxon>
        <taxon>Pucciniomycetes</taxon>
        <taxon>Pucciniales</taxon>
        <taxon>Pucciniaceae</taxon>
        <taxon>Puccinia</taxon>
    </lineage>
</organism>
<sequence length="89" mass="9491">MASTPALFYDLIPLATWRLSPTDLDTGVQGTVNGVVGIASQGGAASTATRKMQCMGNCRTKLEHPLALDFHRERLKIATNNTAESSRSA</sequence>
<dbReference type="EMBL" id="PGCI01000519">
    <property type="protein sequence ID" value="PLW25663.1"/>
    <property type="molecule type" value="Genomic_DNA"/>
</dbReference>
<protein>
    <submittedName>
        <fullName evidence="1">Uncharacterized protein</fullName>
    </submittedName>
</protein>